<dbReference type="AlphaFoldDB" id="A0AAW1M9B0"/>
<accession>A0AAW1M9B0</accession>
<comment type="caution">
    <text evidence="1">The sequence shown here is derived from an EMBL/GenBank/DDBJ whole genome shotgun (WGS) entry which is preliminary data.</text>
</comment>
<sequence length="211" mass="23564">MDRFGIPQREKPKMDEHIIKLAAVRASPSVVSVVTHNVPEEMFVNFTGYKEKNDLPKECILYGCGIILECTTSANATYLCTVLAPASLFKRPDDVPLHEIEIDVFASTGVMYKGKLLGCDFHFNLALLIIESDTPLSPVTLKGIDDTLSIDPTQHQGKKKSVLQPHSDLFKIVPDTQIVSVWRSHLHPYKVQSSFPTFSSRIDFAATNFMI</sequence>
<dbReference type="PANTHER" id="PTHR47389">
    <property type="entry name" value="OS09G0436400 PROTEIN"/>
    <property type="match status" value="1"/>
</dbReference>
<proteinExistence type="predicted"/>
<organism evidence="1 2">
    <name type="scientific">Saponaria officinalis</name>
    <name type="common">Common soapwort</name>
    <name type="synonym">Lychnis saponaria</name>
    <dbReference type="NCBI Taxonomy" id="3572"/>
    <lineage>
        <taxon>Eukaryota</taxon>
        <taxon>Viridiplantae</taxon>
        <taxon>Streptophyta</taxon>
        <taxon>Embryophyta</taxon>
        <taxon>Tracheophyta</taxon>
        <taxon>Spermatophyta</taxon>
        <taxon>Magnoliopsida</taxon>
        <taxon>eudicotyledons</taxon>
        <taxon>Gunneridae</taxon>
        <taxon>Pentapetalae</taxon>
        <taxon>Caryophyllales</taxon>
        <taxon>Caryophyllaceae</taxon>
        <taxon>Caryophylleae</taxon>
        <taxon>Saponaria</taxon>
    </lineage>
</organism>
<protein>
    <submittedName>
        <fullName evidence="1">Uncharacterized protein</fullName>
    </submittedName>
</protein>
<dbReference type="Proteomes" id="UP001443914">
    <property type="component" value="Unassembled WGS sequence"/>
</dbReference>
<reference evidence="1" key="1">
    <citation type="submission" date="2024-03" db="EMBL/GenBank/DDBJ databases">
        <title>WGS assembly of Saponaria officinalis var. Norfolk2.</title>
        <authorList>
            <person name="Jenkins J."/>
            <person name="Shu S."/>
            <person name="Grimwood J."/>
            <person name="Barry K."/>
            <person name="Goodstein D."/>
            <person name="Schmutz J."/>
            <person name="Leebens-Mack J."/>
            <person name="Osbourn A."/>
        </authorList>
    </citation>
    <scope>NUCLEOTIDE SEQUENCE [LARGE SCALE GENOMIC DNA]</scope>
    <source>
        <strain evidence="1">JIC</strain>
    </source>
</reference>
<dbReference type="PANTHER" id="PTHR47389:SF4">
    <property type="entry name" value="OS09G0436400 PROTEIN"/>
    <property type="match status" value="1"/>
</dbReference>
<keyword evidence="2" id="KW-1185">Reference proteome</keyword>
<gene>
    <name evidence="1" type="ORF">RND81_03G178800</name>
</gene>
<name>A0AAW1M9B0_SAPOF</name>
<dbReference type="EMBL" id="JBDFQZ010000003">
    <property type="protein sequence ID" value="KAK9742517.1"/>
    <property type="molecule type" value="Genomic_DNA"/>
</dbReference>
<evidence type="ECO:0000313" key="2">
    <source>
        <dbReference type="Proteomes" id="UP001443914"/>
    </source>
</evidence>
<evidence type="ECO:0000313" key="1">
    <source>
        <dbReference type="EMBL" id="KAK9742517.1"/>
    </source>
</evidence>